<dbReference type="GeneID" id="87951711"/>
<organism evidence="1 2">
    <name type="scientific">Colletotrichum destructivum</name>
    <dbReference type="NCBI Taxonomy" id="34406"/>
    <lineage>
        <taxon>Eukaryota</taxon>
        <taxon>Fungi</taxon>
        <taxon>Dikarya</taxon>
        <taxon>Ascomycota</taxon>
        <taxon>Pezizomycotina</taxon>
        <taxon>Sordariomycetes</taxon>
        <taxon>Hypocreomycetidae</taxon>
        <taxon>Glomerellales</taxon>
        <taxon>Glomerellaceae</taxon>
        <taxon>Colletotrichum</taxon>
        <taxon>Colletotrichum destructivum species complex</taxon>
    </lineage>
</organism>
<dbReference type="AlphaFoldDB" id="A0AAX4J4C0"/>
<gene>
    <name evidence="1" type="ORF">CDEST_15211</name>
</gene>
<reference evidence="2" key="1">
    <citation type="journal article" date="2023" name="bioRxiv">
        <title>Complete genome of the Medicago anthracnose fungus, Colletotrichum destructivum, reveals a mini-chromosome-like region within a core chromosome.</title>
        <authorList>
            <person name="Lapalu N."/>
            <person name="Simon A."/>
            <person name="Lu A."/>
            <person name="Plaumann P.-L."/>
            <person name="Amselem J."/>
            <person name="Pigne S."/>
            <person name="Auger A."/>
            <person name="Koch C."/>
            <person name="Dallery J.-F."/>
            <person name="O'Connell R.J."/>
        </authorList>
    </citation>
    <scope>NUCLEOTIDE SEQUENCE [LARGE SCALE GENOMIC DNA]</scope>
    <source>
        <strain evidence="2">CBS 520.97</strain>
    </source>
</reference>
<evidence type="ECO:0000313" key="1">
    <source>
        <dbReference type="EMBL" id="WQF90197.1"/>
    </source>
</evidence>
<dbReference type="Proteomes" id="UP001322277">
    <property type="component" value="Chromosome 11"/>
</dbReference>
<dbReference type="RefSeq" id="XP_062787418.1">
    <property type="nucleotide sequence ID" value="XM_062931367.1"/>
</dbReference>
<proteinExistence type="predicted"/>
<name>A0AAX4J4C0_9PEZI</name>
<keyword evidence="2" id="KW-1185">Reference proteome</keyword>
<accession>A0AAX4J4C0</accession>
<dbReference type="KEGG" id="cdet:87951711"/>
<protein>
    <submittedName>
        <fullName evidence="1">Uncharacterized protein</fullName>
    </submittedName>
</protein>
<evidence type="ECO:0000313" key="2">
    <source>
        <dbReference type="Proteomes" id="UP001322277"/>
    </source>
</evidence>
<dbReference type="EMBL" id="CP137315">
    <property type="protein sequence ID" value="WQF90197.1"/>
    <property type="molecule type" value="Genomic_DNA"/>
</dbReference>
<sequence length="110" mass="12444">MFKTQVCSKADVEWTPELLDDIVARSAYQQEGLVDNGDLIMTQIDDPQELRARNQLWQQKANAGSARKDWAASGLAPEELITTLVKALNCKSYKIASPYLVMHCWCWSLL</sequence>